<organism evidence="16 17">
    <name type="scientific">Helobdella robusta</name>
    <name type="common">Californian leech</name>
    <dbReference type="NCBI Taxonomy" id="6412"/>
    <lineage>
        <taxon>Eukaryota</taxon>
        <taxon>Metazoa</taxon>
        <taxon>Spiralia</taxon>
        <taxon>Lophotrochozoa</taxon>
        <taxon>Annelida</taxon>
        <taxon>Clitellata</taxon>
        <taxon>Hirudinea</taxon>
        <taxon>Rhynchobdellida</taxon>
        <taxon>Glossiphoniidae</taxon>
        <taxon>Helobdella</taxon>
    </lineage>
</organism>
<evidence type="ECO:0000256" key="11">
    <source>
        <dbReference type="ARBA" id="ARBA00023136"/>
    </source>
</evidence>
<dbReference type="SUPFAM" id="SSF81660">
    <property type="entry name" value="Metal cation-transporting ATPase, ATP-binding domain N"/>
    <property type="match status" value="1"/>
</dbReference>
<dbReference type="InterPro" id="IPR023298">
    <property type="entry name" value="ATPase_P-typ_TM_dom_sf"/>
</dbReference>
<keyword evidence="3" id="KW-0597">Phosphoprotein</keyword>
<dbReference type="GO" id="GO:1902047">
    <property type="term" value="P:polyamine transmembrane transport"/>
    <property type="evidence" value="ECO:0000318"/>
    <property type="project" value="GO_Central"/>
</dbReference>
<dbReference type="InterPro" id="IPR008250">
    <property type="entry name" value="ATPase_P-typ_transduc_dom_A_sf"/>
</dbReference>
<gene>
    <name evidence="16" type="primary">20216946</name>
    <name evidence="15" type="ORF">HELRODRAFT_89193</name>
</gene>
<dbReference type="InterPro" id="IPR018303">
    <property type="entry name" value="ATPase_P-typ_P_site"/>
</dbReference>
<keyword evidence="10 13" id="KW-1133">Transmembrane helix</keyword>
<dbReference type="PRINTS" id="PR00119">
    <property type="entry name" value="CATATPASE"/>
</dbReference>
<evidence type="ECO:0000256" key="1">
    <source>
        <dbReference type="ARBA" id="ARBA00004141"/>
    </source>
</evidence>
<dbReference type="Gene3D" id="3.40.1110.10">
    <property type="entry name" value="Calcium-transporting ATPase, cytoplasmic domain N"/>
    <property type="match status" value="1"/>
</dbReference>
<dbReference type="NCBIfam" id="TIGR01494">
    <property type="entry name" value="ATPase_P-type"/>
    <property type="match status" value="2"/>
</dbReference>
<feature type="transmembrane region" description="Helical" evidence="13">
    <location>
        <begin position="787"/>
        <end position="808"/>
    </location>
</feature>
<dbReference type="Pfam" id="PF00122">
    <property type="entry name" value="E1-E2_ATPase"/>
    <property type="match status" value="1"/>
</dbReference>
<comment type="catalytic activity">
    <reaction evidence="12">
        <text>ATP + H2O = ADP + phosphate + H(+)</text>
        <dbReference type="Rhea" id="RHEA:13065"/>
        <dbReference type="ChEBI" id="CHEBI:15377"/>
        <dbReference type="ChEBI" id="CHEBI:15378"/>
        <dbReference type="ChEBI" id="CHEBI:30616"/>
        <dbReference type="ChEBI" id="CHEBI:43474"/>
        <dbReference type="ChEBI" id="CHEBI:456216"/>
    </reaction>
</comment>
<dbReference type="EnsemblMetazoa" id="HelroT89193">
    <property type="protein sequence ID" value="HelroP89193"/>
    <property type="gene ID" value="HelroG89193"/>
</dbReference>
<reference evidence="15 17" key="2">
    <citation type="journal article" date="2013" name="Nature">
        <title>Insights into bilaterian evolution from three spiralian genomes.</title>
        <authorList>
            <person name="Simakov O."/>
            <person name="Marletaz F."/>
            <person name="Cho S.J."/>
            <person name="Edsinger-Gonzales E."/>
            <person name="Havlak P."/>
            <person name="Hellsten U."/>
            <person name="Kuo D.H."/>
            <person name="Larsson T."/>
            <person name="Lv J."/>
            <person name="Arendt D."/>
            <person name="Savage R."/>
            <person name="Osoegawa K."/>
            <person name="de Jong P."/>
            <person name="Grimwood J."/>
            <person name="Chapman J.A."/>
            <person name="Shapiro H."/>
            <person name="Aerts A."/>
            <person name="Otillar R.P."/>
            <person name="Terry A.Y."/>
            <person name="Boore J.L."/>
            <person name="Grigoriev I.V."/>
            <person name="Lindberg D.R."/>
            <person name="Seaver E.C."/>
            <person name="Weisblat D.A."/>
            <person name="Putnam N.H."/>
            <person name="Rokhsar D.S."/>
        </authorList>
    </citation>
    <scope>NUCLEOTIDE SEQUENCE</scope>
</reference>
<dbReference type="RefSeq" id="XP_009028643.1">
    <property type="nucleotide sequence ID" value="XM_009030395.1"/>
</dbReference>
<dbReference type="SUPFAM" id="SSF56784">
    <property type="entry name" value="HAD-like"/>
    <property type="match status" value="1"/>
</dbReference>
<dbReference type="InterPro" id="IPR023214">
    <property type="entry name" value="HAD_sf"/>
</dbReference>
<dbReference type="Proteomes" id="UP000015101">
    <property type="component" value="Unassembled WGS sequence"/>
</dbReference>
<dbReference type="InParanoid" id="T1G799"/>
<dbReference type="HOGENOM" id="CLU_001828_0_0_1"/>
<feature type="transmembrane region" description="Helical" evidence="13">
    <location>
        <begin position="265"/>
        <end position="285"/>
    </location>
</feature>
<keyword evidence="7" id="KW-0067">ATP-binding</keyword>
<dbReference type="SUPFAM" id="SSF81665">
    <property type="entry name" value="Calcium ATPase, transmembrane domain M"/>
    <property type="match status" value="1"/>
</dbReference>
<evidence type="ECO:0000256" key="6">
    <source>
        <dbReference type="ARBA" id="ARBA00022741"/>
    </source>
</evidence>
<reference evidence="16" key="3">
    <citation type="submission" date="2015-06" db="UniProtKB">
        <authorList>
            <consortium name="EnsemblMetazoa"/>
        </authorList>
    </citation>
    <scope>IDENTIFICATION</scope>
</reference>
<evidence type="ECO:0000256" key="5">
    <source>
        <dbReference type="ARBA" id="ARBA00022723"/>
    </source>
</evidence>
<dbReference type="InterPro" id="IPR001757">
    <property type="entry name" value="P_typ_ATPase"/>
</dbReference>
<dbReference type="GeneID" id="20216946"/>
<evidence type="ECO:0000313" key="17">
    <source>
        <dbReference type="Proteomes" id="UP000015101"/>
    </source>
</evidence>
<name>T1G799_HELRO</name>
<dbReference type="SFLD" id="SFLDG00002">
    <property type="entry name" value="C1.7:_P-type_atpase_like"/>
    <property type="match status" value="1"/>
</dbReference>
<dbReference type="PRINTS" id="PR00121">
    <property type="entry name" value="NAKATPASE"/>
</dbReference>
<feature type="transmembrane region" description="Helical" evidence="13">
    <location>
        <begin position="820"/>
        <end position="845"/>
    </location>
</feature>
<evidence type="ECO:0000256" key="2">
    <source>
        <dbReference type="ARBA" id="ARBA00006000"/>
    </source>
</evidence>
<dbReference type="GO" id="GO:0015203">
    <property type="term" value="F:polyamine transmembrane transporter activity"/>
    <property type="evidence" value="ECO:0000318"/>
    <property type="project" value="GO_Central"/>
</dbReference>
<evidence type="ECO:0000256" key="7">
    <source>
        <dbReference type="ARBA" id="ARBA00022840"/>
    </source>
</evidence>
<dbReference type="GO" id="GO:0006874">
    <property type="term" value="P:intracellular calcium ion homeostasis"/>
    <property type="evidence" value="ECO:0000318"/>
    <property type="project" value="GO_Central"/>
</dbReference>
<reference evidence="17" key="1">
    <citation type="submission" date="2012-12" db="EMBL/GenBank/DDBJ databases">
        <authorList>
            <person name="Hellsten U."/>
            <person name="Grimwood J."/>
            <person name="Chapman J.A."/>
            <person name="Shapiro H."/>
            <person name="Aerts A."/>
            <person name="Otillar R.P."/>
            <person name="Terry A.Y."/>
            <person name="Boore J.L."/>
            <person name="Simakov O."/>
            <person name="Marletaz F."/>
            <person name="Cho S.-J."/>
            <person name="Edsinger-Gonzales E."/>
            <person name="Havlak P."/>
            <person name="Kuo D.-H."/>
            <person name="Larsson T."/>
            <person name="Lv J."/>
            <person name="Arendt D."/>
            <person name="Savage R."/>
            <person name="Osoegawa K."/>
            <person name="de Jong P."/>
            <person name="Lindberg D.R."/>
            <person name="Seaver E.C."/>
            <person name="Weisblat D.A."/>
            <person name="Putnam N.H."/>
            <person name="Grigoriev I.V."/>
            <person name="Rokhsar D.S."/>
        </authorList>
    </citation>
    <scope>NUCLEOTIDE SEQUENCE</scope>
</reference>
<dbReference type="SFLD" id="SFLDS00003">
    <property type="entry name" value="Haloacid_Dehalogenase"/>
    <property type="match status" value="1"/>
</dbReference>
<dbReference type="Pfam" id="PF13246">
    <property type="entry name" value="Cation_ATPase"/>
    <property type="match status" value="1"/>
</dbReference>
<dbReference type="AlphaFoldDB" id="T1G799"/>
<feature type="domain" description="P-type ATPase A" evidence="14">
    <location>
        <begin position="136"/>
        <end position="251"/>
    </location>
</feature>
<dbReference type="InterPro" id="IPR023299">
    <property type="entry name" value="ATPase_P-typ_cyto_dom_N"/>
</dbReference>
<proteinExistence type="inferred from homology"/>
<keyword evidence="5" id="KW-0479">Metal-binding</keyword>
<dbReference type="GO" id="GO:0140358">
    <property type="term" value="F:P-type transmembrane transporter activity"/>
    <property type="evidence" value="ECO:0007669"/>
    <property type="project" value="InterPro"/>
</dbReference>
<dbReference type="NCBIfam" id="TIGR01657">
    <property type="entry name" value="P-ATPase-V"/>
    <property type="match status" value="1"/>
</dbReference>
<dbReference type="FunFam" id="3.40.50.1000:FF:000045">
    <property type="entry name" value="Cation-transporting ATPase"/>
    <property type="match status" value="1"/>
</dbReference>
<dbReference type="FunCoup" id="T1G799">
    <property type="interactions" value="68"/>
</dbReference>
<accession>T1G799</accession>
<dbReference type="InterPro" id="IPR059000">
    <property type="entry name" value="ATPase_P-type_domA"/>
</dbReference>
<dbReference type="FunFam" id="3.40.1110.10:FF:000360">
    <property type="match status" value="1"/>
</dbReference>
<evidence type="ECO:0000313" key="15">
    <source>
        <dbReference type="EMBL" id="ESN93246.1"/>
    </source>
</evidence>
<keyword evidence="4 13" id="KW-0812">Transmembrane</keyword>
<dbReference type="GO" id="GO:0019829">
    <property type="term" value="F:ATPase-coupled monoatomic cation transmembrane transporter activity"/>
    <property type="evidence" value="ECO:0000318"/>
    <property type="project" value="GO_Central"/>
</dbReference>
<dbReference type="OMA" id="HRKDIYC"/>
<feature type="transmembrane region" description="Helical" evidence="13">
    <location>
        <begin position="71"/>
        <end position="92"/>
    </location>
</feature>
<dbReference type="Gene3D" id="2.70.150.10">
    <property type="entry name" value="Calcium-transporting ATPase, cytoplasmic transduction domain A"/>
    <property type="match status" value="1"/>
</dbReference>
<feature type="transmembrane region" description="Helical" evidence="13">
    <location>
        <begin position="98"/>
        <end position="115"/>
    </location>
</feature>
<evidence type="ECO:0000259" key="14">
    <source>
        <dbReference type="Pfam" id="PF00122"/>
    </source>
</evidence>
<dbReference type="OrthoDB" id="48943at2759"/>
<dbReference type="EMBL" id="AMQM01007498">
    <property type="status" value="NOT_ANNOTATED_CDS"/>
    <property type="molecule type" value="Genomic_DNA"/>
</dbReference>
<evidence type="ECO:0000256" key="13">
    <source>
        <dbReference type="SAM" id="Phobius"/>
    </source>
</evidence>
<keyword evidence="6" id="KW-0547">Nucleotide-binding</keyword>
<dbReference type="PANTHER" id="PTHR45630">
    <property type="entry name" value="CATION-TRANSPORTING ATPASE-RELATED"/>
    <property type="match status" value="1"/>
</dbReference>
<dbReference type="CTD" id="20216946"/>
<dbReference type="PANTHER" id="PTHR45630:SF8">
    <property type="entry name" value="CATION-TRANSPORTING ATPASE"/>
    <property type="match status" value="1"/>
</dbReference>
<dbReference type="GO" id="GO:0046872">
    <property type="term" value="F:metal ion binding"/>
    <property type="evidence" value="ECO:0007669"/>
    <property type="project" value="UniProtKB-KW"/>
</dbReference>
<comment type="similarity">
    <text evidence="2">Belongs to the cation transport ATPase (P-type) (TC 3.A.3) family. Type V subfamily.</text>
</comment>
<dbReference type="FunFam" id="1.20.1110.10:FF:000023">
    <property type="entry name" value="Cation-transporting ATPase"/>
    <property type="match status" value="1"/>
</dbReference>
<feature type="transmembrane region" description="Helical" evidence="13">
    <location>
        <begin position="297"/>
        <end position="324"/>
    </location>
</feature>
<comment type="subcellular location">
    <subcellularLocation>
        <location evidence="1">Membrane</location>
        <topology evidence="1">Multi-pass membrane protein</topology>
    </subcellularLocation>
</comment>
<evidence type="ECO:0000256" key="3">
    <source>
        <dbReference type="ARBA" id="ARBA00022553"/>
    </source>
</evidence>
<protein>
    <recommendedName>
        <fullName evidence="14">P-type ATPase A domain-containing protein</fullName>
    </recommendedName>
</protein>
<keyword evidence="17" id="KW-1185">Reference proteome</keyword>
<dbReference type="KEGG" id="hro:HELRODRAFT_89193"/>
<dbReference type="PROSITE" id="PS00154">
    <property type="entry name" value="ATPASE_E1_E2"/>
    <property type="match status" value="1"/>
</dbReference>
<dbReference type="Gene3D" id="3.40.50.1000">
    <property type="entry name" value="HAD superfamily/HAD-like"/>
    <property type="match status" value="1"/>
</dbReference>
<dbReference type="SFLD" id="SFLDF00027">
    <property type="entry name" value="p-type_atpase"/>
    <property type="match status" value="1"/>
</dbReference>
<dbReference type="GO" id="GO:0016887">
    <property type="term" value="F:ATP hydrolysis activity"/>
    <property type="evidence" value="ECO:0007669"/>
    <property type="project" value="InterPro"/>
</dbReference>
<evidence type="ECO:0000256" key="4">
    <source>
        <dbReference type="ARBA" id="ARBA00022692"/>
    </source>
</evidence>
<dbReference type="GO" id="GO:0005524">
    <property type="term" value="F:ATP binding"/>
    <property type="evidence" value="ECO:0007669"/>
    <property type="project" value="UniProtKB-KW"/>
</dbReference>
<dbReference type="EMBL" id="KB097628">
    <property type="protein sequence ID" value="ESN93246.1"/>
    <property type="molecule type" value="Genomic_DNA"/>
</dbReference>
<dbReference type="GO" id="GO:0016020">
    <property type="term" value="C:membrane"/>
    <property type="evidence" value="ECO:0000318"/>
    <property type="project" value="GO_Central"/>
</dbReference>
<feature type="transmembrane region" description="Helical" evidence="13">
    <location>
        <begin position="903"/>
        <end position="928"/>
    </location>
</feature>
<dbReference type="InterPro" id="IPR036412">
    <property type="entry name" value="HAD-like_sf"/>
</dbReference>
<dbReference type="STRING" id="6412.T1G799"/>
<feature type="transmembrane region" description="Helical" evidence="13">
    <location>
        <begin position="760"/>
        <end position="781"/>
    </location>
</feature>
<evidence type="ECO:0000256" key="8">
    <source>
        <dbReference type="ARBA" id="ARBA00022842"/>
    </source>
</evidence>
<feature type="transmembrane region" description="Helical" evidence="13">
    <location>
        <begin position="940"/>
        <end position="967"/>
    </location>
</feature>
<keyword evidence="9" id="KW-1278">Translocase</keyword>
<evidence type="ECO:0000256" key="12">
    <source>
        <dbReference type="ARBA" id="ARBA00049360"/>
    </source>
</evidence>
<keyword evidence="8" id="KW-0460">Magnesium</keyword>
<feature type="transmembrane region" description="Helical" evidence="13">
    <location>
        <begin position="872"/>
        <end position="891"/>
    </location>
</feature>
<evidence type="ECO:0000256" key="10">
    <source>
        <dbReference type="ARBA" id="ARBA00022989"/>
    </source>
</evidence>
<dbReference type="InterPro" id="IPR044492">
    <property type="entry name" value="P_typ_ATPase_HD_dom"/>
</dbReference>
<sequence>MINHKYFLHKKIKYIWNDELQMFQKLRGLDGERFCSQFHLSKGHSQEEESRWRNIYGFNNIIAHVTPVYKLFLTEALNPFYVFQLFSIILWYADDYEFYASCIVITCIISLGVSVRQTRSMQRALKHTLSPSEVVSVYRKDIQDFESVTSDILVPGDLIEIPPSGCVMQCDAVLITGNCIVNESMLTGESVPLTKTPLPGEGVFNSNDHSKHILFCGTHVMQTRYYDNKKVKAVVMRTGFYTAKGELVRSIMFPKPLDFKFTKDAFKFVGVLALVACIGMIYTIVLMVKKGESLSLIIIRSLDLVTIVIPPALPAAMTVGIVFAQKRLKQSQIFCINPSAINLCGAINAFCFDKTGTLTEEGLDFMCVVPVINGNKFAKEEQQLFKLDKKDPLLVAMATCHSLTIIDGHIVGDPLDLKMFQATNWDLEESGSDESKYDVMTPTIVHPKNPDIVLPYQVGILRMFTFSSKMQRMSVVVRELGCDPVHCFVKGSPEIIVTFCEPSSVPCNFQEVLMFYTKQGFRVIGFAYKTLYKLSYVKIQRMEREAVESNLIFLGLLVLENRLKPESTSVIRKLKDAHIRTIMVTGDNILTALSVARDCEMIEKNDKAVLVSARAPTPSNPVDVEFNLCEDLKHKKVMLDVEQFGMNHLIVDGKSWLNIKKFYPDILDKLAVRGTVFARFLPEQKQQLIELLQENGYFVGMCGDGANDCGALKTAHAGISLSEAEASVASPFTSKQANISCVLNVMREGRAALVTSFGTFKFMAGYSLTQFLSVCLLYWIGANFTDFAFLYIDLVLLTSLGLTFSYTASHWNLGKKPPSVTLIAAPPILSVIFQLVVNLSFQFLLWRFASNQPWSVVPFVDHNDRNYRCHEVTLIFAISSFQYITMSIVFTKGSPHRRNIFSNYVFLVDIIVCFVLSAYLTLCPFPWLQKVLELSLSPSFIFRVLIVATAILNFMISFIVEVIFHFLH</sequence>
<dbReference type="InterPro" id="IPR006544">
    <property type="entry name" value="P-type_TPase_V"/>
</dbReference>
<dbReference type="eggNOG" id="KOG0208">
    <property type="taxonomic scope" value="Eukaryota"/>
</dbReference>
<evidence type="ECO:0000313" key="16">
    <source>
        <dbReference type="EnsemblMetazoa" id="HelroP89193"/>
    </source>
</evidence>
<dbReference type="SUPFAM" id="SSF81653">
    <property type="entry name" value="Calcium ATPase, transduction domain A"/>
    <property type="match status" value="1"/>
</dbReference>
<keyword evidence="11 13" id="KW-0472">Membrane</keyword>
<evidence type="ECO:0000256" key="9">
    <source>
        <dbReference type="ARBA" id="ARBA00022967"/>
    </source>
</evidence>